<evidence type="ECO:0000313" key="1">
    <source>
        <dbReference type="EMBL" id="KAF7263214.1"/>
    </source>
</evidence>
<name>A0A834HKK7_RHYFE</name>
<keyword evidence="2" id="KW-1185">Reference proteome</keyword>
<feature type="non-terminal residue" evidence="1">
    <location>
        <position position="15"/>
    </location>
</feature>
<dbReference type="Proteomes" id="UP000625711">
    <property type="component" value="Unassembled WGS sequence"/>
</dbReference>
<gene>
    <name evidence="1" type="ORF">GWI33_003489</name>
</gene>
<reference evidence="1" key="1">
    <citation type="submission" date="2020-08" db="EMBL/GenBank/DDBJ databases">
        <title>Genome sequencing and assembly of the red palm weevil Rhynchophorus ferrugineus.</title>
        <authorList>
            <person name="Dias G.B."/>
            <person name="Bergman C.M."/>
            <person name="Manee M."/>
        </authorList>
    </citation>
    <scope>NUCLEOTIDE SEQUENCE</scope>
    <source>
        <strain evidence="1">AA-2017</strain>
        <tissue evidence="1">Whole larva</tissue>
    </source>
</reference>
<proteinExistence type="predicted"/>
<protein>
    <submittedName>
        <fullName evidence="1">Uncharacterized protein</fullName>
    </submittedName>
</protein>
<organism evidence="1 2">
    <name type="scientific">Rhynchophorus ferrugineus</name>
    <name type="common">Red palm weevil</name>
    <name type="synonym">Curculio ferrugineus</name>
    <dbReference type="NCBI Taxonomy" id="354439"/>
    <lineage>
        <taxon>Eukaryota</taxon>
        <taxon>Metazoa</taxon>
        <taxon>Ecdysozoa</taxon>
        <taxon>Arthropoda</taxon>
        <taxon>Hexapoda</taxon>
        <taxon>Insecta</taxon>
        <taxon>Pterygota</taxon>
        <taxon>Neoptera</taxon>
        <taxon>Endopterygota</taxon>
        <taxon>Coleoptera</taxon>
        <taxon>Polyphaga</taxon>
        <taxon>Cucujiformia</taxon>
        <taxon>Curculionidae</taxon>
        <taxon>Dryophthorinae</taxon>
        <taxon>Rhynchophorus</taxon>
    </lineage>
</organism>
<evidence type="ECO:0000313" key="2">
    <source>
        <dbReference type="Proteomes" id="UP000625711"/>
    </source>
</evidence>
<dbReference type="EMBL" id="JAACXV010022986">
    <property type="protein sequence ID" value="KAF7263214.1"/>
    <property type="molecule type" value="Genomic_DNA"/>
</dbReference>
<comment type="caution">
    <text evidence="1">The sequence shown here is derived from an EMBL/GenBank/DDBJ whole genome shotgun (WGS) entry which is preliminary data.</text>
</comment>
<sequence>MGPQPRTPEEYPSAV</sequence>
<accession>A0A834HKK7</accession>